<evidence type="ECO:0000256" key="1">
    <source>
        <dbReference type="SAM" id="MobiDB-lite"/>
    </source>
</evidence>
<evidence type="ECO:0000313" key="3">
    <source>
        <dbReference type="RefSeq" id="XP_019635678.1"/>
    </source>
</evidence>
<name>A0A6P4ZG06_BRABE</name>
<dbReference type="AlphaFoldDB" id="A0A6P4ZG06"/>
<organism evidence="2 3">
    <name type="scientific">Branchiostoma belcheri</name>
    <name type="common">Amphioxus</name>
    <dbReference type="NCBI Taxonomy" id="7741"/>
    <lineage>
        <taxon>Eukaryota</taxon>
        <taxon>Metazoa</taxon>
        <taxon>Chordata</taxon>
        <taxon>Cephalochordata</taxon>
        <taxon>Leptocardii</taxon>
        <taxon>Amphioxiformes</taxon>
        <taxon>Branchiostomatidae</taxon>
        <taxon>Branchiostoma</taxon>
    </lineage>
</organism>
<reference evidence="3" key="1">
    <citation type="submission" date="2025-08" db="UniProtKB">
        <authorList>
            <consortium name="RefSeq"/>
        </authorList>
    </citation>
    <scope>IDENTIFICATION</scope>
    <source>
        <tissue evidence="3">Gonad</tissue>
    </source>
</reference>
<dbReference type="InterPro" id="IPR028043">
    <property type="entry name" value="PAAT-like"/>
</dbReference>
<dbReference type="OrthoDB" id="5981473at2759"/>
<keyword evidence="2" id="KW-1185">Reference proteome</keyword>
<sequence>MAHCACTATWDVAGSSVDLNSVLSYVWKGGNGSQSSEDCSKDEDPDNTSHTDPPQPLVLHPPDPDTPTSCEVHIACREHTNAGIVGLAVVSSAHHIEIFTKDGYLATGRGEVVCKPGNGSSCQQTMYHADLDLSYPVTDLSIRFVTLADRSCLVVYIIEVVLSPFLGMPGRVDHGRVHQMLGESGVELSDGARNLMRLVESQHQNQGSAMGQQTSNMAALLPLLGMFTGKMGGGLPPPAPPAPPNIPSEAASPCPPISSSRPPVSSMTEMQGGDFSNMLQNLTLSDQAGASGLNGDLMFSMLQNVCKEVSQNRQTSGADGRQVQGKETSSVDGMDVEDRDTNCQDESGKVLVKEEVNDKSRFVTEHEMSDMESRIMGNLSSMEERIMGRVDDQLQDMQNRIESKLDAVLNAVLSKKENS</sequence>
<feature type="compositionally biased region" description="Pro residues" evidence="1">
    <location>
        <begin position="53"/>
        <end position="64"/>
    </location>
</feature>
<feature type="compositionally biased region" description="Pro residues" evidence="1">
    <location>
        <begin position="235"/>
        <end position="246"/>
    </location>
</feature>
<dbReference type="PANTHER" id="PTHR14787:SF1">
    <property type="entry name" value="ATPASE PAAT"/>
    <property type="match status" value="1"/>
</dbReference>
<feature type="region of interest" description="Disordered" evidence="1">
    <location>
        <begin position="233"/>
        <end position="268"/>
    </location>
</feature>
<dbReference type="RefSeq" id="XP_019635678.1">
    <property type="nucleotide sequence ID" value="XM_019780119.1"/>
</dbReference>
<feature type="region of interest" description="Disordered" evidence="1">
    <location>
        <begin position="31"/>
        <end position="64"/>
    </location>
</feature>
<dbReference type="GeneID" id="109478519"/>
<dbReference type="PANTHER" id="PTHR14787">
    <property type="entry name" value="C10ORF188 FAMILY MEMBER"/>
    <property type="match status" value="1"/>
</dbReference>
<protein>
    <submittedName>
        <fullName evidence="3">Uncharacterized protein LOC109478519 isoform X1</fullName>
    </submittedName>
</protein>
<gene>
    <name evidence="3" type="primary">LOC109478519</name>
</gene>
<feature type="compositionally biased region" description="Low complexity" evidence="1">
    <location>
        <begin position="247"/>
        <end position="266"/>
    </location>
</feature>
<dbReference type="KEGG" id="bbel:109478519"/>
<evidence type="ECO:0000313" key="2">
    <source>
        <dbReference type="Proteomes" id="UP000515135"/>
    </source>
</evidence>
<dbReference type="Proteomes" id="UP000515135">
    <property type="component" value="Unplaced"/>
</dbReference>
<accession>A0A6P4ZG06</accession>
<feature type="region of interest" description="Disordered" evidence="1">
    <location>
        <begin position="310"/>
        <end position="343"/>
    </location>
</feature>
<proteinExistence type="predicted"/>
<dbReference type="Pfam" id="PF14958">
    <property type="entry name" value="PAAT-like"/>
    <property type="match status" value="1"/>
</dbReference>